<dbReference type="InterPro" id="IPR001638">
    <property type="entry name" value="Solute-binding_3/MltF_N"/>
</dbReference>
<dbReference type="EMBL" id="AGNL01018612">
    <property type="protein sequence ID" value="EJK62798.1"/>
    <property type="molecule type" value="Genomic_DNA"/>
</dbReference>
<feature type="chain" id="PRO_5003837609" description="Solute-binding protein family 3/N-terminal domain-containing protein" evidence="2">
    <location>
        <begin position="20"/>
        <end position="500"/>
    </location>
</feature>
<keyword evidence="1" id="KW-0472">Membrane</keyword>
<evidence type="ECO:0000313" key="4">
    <source>
        <dbReference type="EMBL" id="EJK62798.1"/>
    </source>
</evidence>
<keyword evidence="5" id="KW-1185">Reference proteome</keyword>
<dbReference type="Pfam" id="PF00497">
    <property type="entry name" value="SBP_bac_3"/>
    <property type="match status" value="1"/>
</dbReference>
<reference evidence="4 5" key="1">
    <citation type="journal article" date="2012" name="Genome Biol.">
        <title>Genome and low-iron response of an oceanic diatom adapted to chronic iron limitation.</title>
        <authorList>
            <person name="Lommer M."/>
            <person name="Specht M."/>
            <person name="Roy A.S."/>
            <person name="Kraemer L."/>
            <person name="Andreson R."/>
            <person name="Gutowska M.A."/>
            <person name="Wolf J."/>
            <person name="Bergner S.V."/>
            <person name="Schilhabel M.B."/>
            <person name="Klostermeier U.C."/>
            <person name="Beiko R.G."/>
            <person name="Rosenstiel P."/>
            <person name="Hippler M."/>
            <person name="Laroche J."/>
        </authorList>
    </citation>
    <scope>NUCLEOTIDE SEQUENCE [LARGE SCALE GENOMIC DNA]</scope>
    <source>
        <strain evidence="4 5">CCMP1005</strain>
    </source>
</reference>
<dbReference type="AlphaFoldDB" id="K0S9J5"/>
<feature type="non-terminal residue" evidence="4">
    <location>
        <position position="500"/>
    </location>
</feature>
<sequence>MTRFPAVLFAVSIFSGMSASSGDGVRIIRLGMDTNYPPYAMTDDEGNLTGFGYDFAQAINSICPSTVRIEVVKELWPNCWTDDDGGGIGKAITDNVIDGCISYVHTYVRDEKAEFTGAMLDDNKAAGLLTLLDAEGNPRVSGRDDLAGRTLIDVAGWAPSPDGLKFVTNQCTGSKYSDDIGDVLIAEVDEENANPNDVAMRMLRDGEGDAIFLMADQASHYSSCAEGAVHNCELWAGQGTDYAYVQTGQFGYVRNGTTFALSEIGSGIHNLLEPCMAEFMGGIEYYELCARYDIIDKCYKNDYFDEDRRSEAPFDKPTSEQFGDCSDGYCPCDSIAADDVLSDEGGSGGDGYEGFPVVAAVGIAFGAALILVAAMAAMAAVAMVRKRRRVQEEKEQTMNQAKELKQRVLTSGAAAADGTASISTGRHIVFVYDLAQDISHLQPLAARLARRRPVVPPEPSPPPCTPAASSAWSGPGVLAVWRGLRSGRASSAASARAGTP</sequence>
<proteinExistence type="predicted"/>
<dbReference type="OrthoDB" id="434016at2759"/>
<evidence type="ECO:0000259" key="3">
    <source>
        <dbReference type="Pfam" id="PF00497"/>
    </source>
</evidence>
<feature type="signal peptide" evidence="2">
    <location>
        <begin position="1"/>
        <end position="19"/>
    </location>
</feature>
<dbReference type="Proteomes" id="UP000266841">
    <property type="component" value="Unassembled WGS sequence"/>
</dbReference>
<dbReference type="SUPFAM" id="SSF53850">
    <property type="entry name" value="Periplasmic binding protein-like II"/>
    <property type="match status" value="1"/>
</dbReference>
<feature type="domain" description="Solute-binding protein family 3/N-terminal" evidence="3">
    <location>
        <begin position="28"/>
        <end position="80"/>
    </location>
</feature>
<comment type="caution">
    <text evidence="4">The sequence shown here is derived from an EMBL/GenBank/DDBJ whole genome shotgun (WGS) entry which is preliminary data.</text>
</comment>
<dbReference type="eggNOG" id="ENOG502SNQS">
    <property type="taxonomic scope" value="Eukaryota"/>
</dbReference>
<evidence type="ECO:0000313" key="5">
    <source>
        <dbReference type="Proteomes" id="UP000266841"/>
    </source>
</evidence>
<organism evidence="4 5">
    <name type="scientific">Thalassiosira oceanica</name>
    <name type="common">Marine diatom</name>
    <dbReference type="NCBI Taxonomy" id="159749"/>
    <lineage>
        <taxon>Eukaryota</taxon>
        <taxon>Sar</taxon>
        <taxon>Stramenopiles</taxon>
        <taxon>Ochrophyta</taxon>
        <taxon>Bacillariophyta</taxon>
        <taxon>Coscinodiscophyceae</taxon>
        <taxon>Thalassiosirophycidae</taxon>
        <taxon>Thalassiosirales</taxon>
        <taxon>Thalassiosiraceae</taxon>
        <taxon>Thalassiosira</taxon>
    </lineage>
</organism>
<feature type="transmembrane region" description="Helical" evidence="1">
    <location>
        <begin position="357"/>
        <end position="384"/>
    </location>
</feature>
<keyword evidence="1" id="KW-1133">Transmembrane helix</keyword>
<keyword evidence="2" id="KW-0732">Signal</keyword>
<evidence type="ECO:0000256" key="2">
    <source>
        <dbReference type="SAM" id="SignalP"/>
    </source>
</evidence>
<dbReference type="Gene3D" id="3.40.190.10">
    <property type="entry name" value="Periplasmic binding protein-like II"/>
    <property type="match status" value="1"/>
</dbReference>
<protein>
    <recommendedName>
        <fullName evidence="3">Solute-binding protein family 3/N-terminal domain-containing protein</fullName>
    </recommendedName>
</protein>
<accession>K0S9J5</accession>
<evidence type="ECO:0000256" key="1">
    <source>
        <dbReference type="SAM" id="Phobius"/>
    </source>
</evidence>
<gene>
    <name evidence="4" type="ORF">THAOC_16575</name>
</gene>
<keyword evidence="1" id="KW-0812">Transmembrane</keyword>
<name>K0S9J5_THAOC</name>